<dbReference type="AlphaFoldDB" id="A0A088SRF3"/>
<dbReference type="PANTHER" id="PTHR43048:SF6">
    <property type="entry name" value="BLR8189 PROTEIN"/>
    <property type="match status" value="1"/>
</dbReference>
<proteinExistence type="predicted"/>
<organism evidence="3">
    <name type="scientific">Thauera aromatica</name>
    <dbReference type="NCBI Taxonomy" id="59405"/>
    <lineage>
        <taxon>Bacteria</taxon>
        <taxon>Pseudomonadati</taxon>
        <taxon>Pseudomonadota</taxon>
        <taxon>Betaproteobacteria</taxon>
        <taxon>Rhodocyclales</taxon>
        <taxon>Zoogloeaceae</taxon>
        <taxon>Thauera</taxon>
    </lineage>
</organism>
<dbReference type="PROSITE" id="PS51819">
    <property type="entry name" value="VOC"/>
    <property type="match status" value="1"/>
</dbReference>
<dbReference type="Pfam" id="PF13669">
    <property type="entry name" value="Glyoxalase_4"/>
    <property type="match status" value="1"/>
</dbReference>
<accession>A0A088SRF3</accession>
<dbReference type="InterPro" id="IPR037523">
    <property type="entry name" value="VOC_core"/>
</dbReference>
<dbReference type="RefSeq" id="WP_247736640.1">
    <property type="nucleotide sequence ID" value="NZ_JALLIL010000026.1"/>
</dbReference>
<protein>
    <submittedName>
        <fullName evidence="3">Vecinal oxygen chelate family protein</fullName>
    </submittedName>
</protein>
<dbReference type="SUPFAM" id="SSF54593">
    <property type="entry name" value="Glyoxalase/Bleomycin resistance protein/Dihydroxybiphenyl dioxygenase"/>
    <property type="match status" value="1"/>
</dbReference>
<evidence type="ECO:0000256" key="1">
    <source>
        <dbReference type="ARBA" id="ARBA00022723"/>
    </source>
</evidence>
<dbReference type="Gene3D" id="3.10.180.10">
    <property type="entry name" value="2,3-Dihydroxybiphenyl 1,2-Dioxygenase, domain 1"/>
    <property type="match status" value="1"/>
</dbReference>
<dbReference type="EMBL" id="KJ995609">
    <property type="protein sequence ID" value="AIO06096.1"/>
    <property type="molecule type" value="Genomic_DNA"/>
</dbReference>
<reference evidence="3" key="1">
    <citation type="submission" date="2014-06" db="EMBL/GenBank/DDBJ databases">
        <authorList>
            <person name="Molina-Fuentes A."/>
            <person name="Marques S."/>
        </authorList>
    </citation>
    <scope>NUCLEOTIDE SEQUENCE</scope>
    <source>
        <strain evidence="3">AR1</strain>
    </source>
</reference>
<reference evidence="3" key="2">
    <citation type="submission" date="2014-09" db="EMBL/GenBank/DDBJ databases">
        <title>Identification of the gene cluster for the anaerobic degradation of 3,5-dihydroxybenzoate (alpha-resorcylate) in Thauera aromatica strain AR-1.</title>
        <authorList>
            <person name="Molina Fuentes A."/>
            <person name="Marin P."/>
            <person name="Pacheco D."/>
            <person name="Philipp B."/>
            <person name="Schink B."/>
            <person name="Marques S."/>
        </authorList>
    </citation>
    <scope>NUCLEOTIDE SEQUENCE</scope>
    <source>
        <strain evidence="3">AR1</strain>
    </source>
</reference>
<evidence type="ECO:0000313" key="3">
    <source>
        <dbReference type="EMBL" id="AIO06096.1"/>
    </source>
</evidence>
<dbReference type="GO" id="GO:0046872">
    <property type="term" value="F:metal ion binding"/>
    <property type="evidence" value="ECO:0007669"/>
    <property type="project" value="UniProtKB-KW"/>
</dbReference>
<dbReference type="InterPro" id="IPR029068">
    <property type="entry name" value="Glyas_Bleomycin-R_OHBP_Dase"/>
</dbReference>
<sequence length="182" mass="20297">MSSSPKTAGLPGLHGTDHIGFTVPDLDEAVDFFVEVIGCEPFYELGPFAAADDWMAAHLDVHPRAVMKRLKFLRCRNGSNFELFEYDAPGQNRRQPRNSDVGGHHLAFYVDDIDAALAHLRAHGVRILGEPTVRTSGPNAGQTWVYFLAPWGMQLELVSFPDGKGYERDTARRLWHPARPAQ</sequence>
<dbReference type="PANTHER" id="PTHR43048">
    <property type="entry name" value="METHYLMALONYL-COA EPIMERASE"/>
    <property type="match status" value="1"/>
</dbReference>
<feature type="domain" description="VOC" evidence="2">
    <location>
        <begin position="15"/>
        <end position="160"/>
    </location>
</feature>
<dbReference type="InterPro" id="IPR051785">
    <property type="entry name" value="MMCE/EMCE_epimerase"/>
</dbReference>
<dbReference type="GO" id="GO:0004493">
    <property type="term" value="F:methylmalonyl-CoA epimerase activity"/>
    <property type="evidence" value="ECO:0007669"/>
    <property type="project" value="TreeGrafter"/>
</dbReference>
<name>A0A088SRF3_THAAR</name>
<evidence type="ECO:0000259" key="2">
    <source>
        <dbReference type="PROSITE" id="PS51819"/>
    </source>
</evidence>
<keyword evidence="1" id="KW-0479">Metal-binding</keyword>
<dbReference type="GO" id="GO:0046491">
    <property type="term" value="P:L-methylmalonyl-CoA metabolic process"/>
    <property type="evidence" value="ECO:0007669"/>
    <property type="project" value="TreeGrafter"/>
</dbReference>